<keyword evidence="2" id="KW-0238">DNA-binding</keyword>
<evidence type="ECO:0000256" key="3">
    <source>
        <dbReference type="ARBA" id="ARBA00023163"/>
    </source>
</evidence>
<dbReference type="SMART" id="SM00345">
    <property type="entry name" value="HTH_GNTR"/>
    <property type="match status" value="1"/>
</dbReference>
<dbReference type="PANTHER" id="PTHR38445">
    <property type="entry name" value="HTH-TYPE TRANSCRIPTIONAL REPRESSOR YTRA"/>
    <property type="match status" value="1"/>
</dbReference>
<sequence length="146" mass="15267">MDFTKLLRIDTRPDGPLFEQVRTQLIDAVRQGALPAGTRLPTVRELAGQLGLAVNTVARAYRELEAAGIVETRGRFGTFVASSDPADAAMTAAAAAFVAAASTVGLAKADALRYLDAAFGNAETSGRQPNSSSVSDGRASARDRSR</sequence>
<dbReference type="KEGG" id="mnm:MNVM_06980"/>
<evidence type="ECO:0000259" key="5">
    <source>
        <dbReference type="PROSITE" id="PS50949"/>
    </source>
</evidence>
<keyword evidence="7" id="KW-1185">Reference proteome</keyword>
<dbReference type="InterPro" id="IPR036390">
    <property type="entry name" value="WH_DNA-bd_sf"/>
</dbReference>
<keyword evidence="3" id="KW-0804">Transcription</keyword>
<dbReference type="InterPro" id="IPR000524">
    <property type="entry name" value="Tscrpt_reg_HTH_GntR"/>
</dbReference>
<dbReference type="GO" id="GO:0003677">
    <property type="term" value="F:DNA binding"/>
    <property type="evidence" value="ECO:0007669"/>
    <property type="project" value="UniProtKB-KW"/>
</dbReference>
<dbReference type="PROSITE" id="PS50949">
    <property type="entry name" value="HTH_GNTR"/>
    <property type="match status" value="1"/>
</dbReference>
<dbReference type="InterPro" id="IPR036388">
    <property type="entry name" value="WH-like_DNA-bd_sf"/>
</dbReference>
<dbReference type="Proteomes" id="UP000466997">
    <property type="component" value="Chromosome"/>
</dbReference>
<protein>
    <submittedName>
        <fullName evidence="6">GntR family transcriptional regulator</fullName>
    </submittedName>
</protein>
<dbReference type="AlphaFoldDB" id="A0A7I7JI65"/>
<evidence type="ECO:0000256" key="2">
    <source>
        <dbReference type="ARBA" id="ARBA00023125"/>
    </source>
</evidence>
<dbReference type="SUPFAM" id="SSF46785">
    <property type="entry name" value="Winged helix' DNA-binding domain"/>
    <property type="match status" value="1"/>
</dbReference>
<reference evidence="6 7" key="1">
    <citation type="journal article" date="2019" name="Emerg. Microbes Infect.">
        <title>Comprehensive subspecies identification of 175 nontuberculous mycobacteria species based on 7547 genomic profiles.</title>
        <authorList>
            <person name="Matsumoto Y."/>
            <person name="Kinjo T."/>
            <person name="Motooka D."/>
            <person name="Nabeya D."/>
            <person name="Jung N."/>
            <person name="Uechi K."/>
            <person name="Horii T."/>
            <person name="Iida T."/>
            <person name="Fujita J."/>
            <person name="Nakamura S."/>
        </authorList>
    </citation>
    <scope>NUCLEOTIDE SEQUENCE [LARGE SCALE GENOMIC DNA]</scope>
    <source>
        <strain evidence="6 7">JCM 6391</strain>
    </source>
</reference>
<dbReference type="GO" id="GO:0003700">
    <property type="term" value="F:DNA-binding transcription factor activity"/>
    <property type="evidence" value="ECO:0007669"/>
    <property type="project" value="InterPro"/>
</dbReference>
<dbReference type="Gene3D" id="1.10.10.10">
    <property type="entry name" value="Winged helix-like DNA-binding domain superfamily/Winged helix DNA-binding domain"/>
    <property type="match status" value="1"/>
</dbReference>
<dbReference type="PANTHER" id="PTHR38445:SF9">
    <property type="entry name" value="HTH-TYPE TRANSCRIPTIONAL REPRESSOR YTRA"/>
    <property type="match status" value="1"/>
</dbReference>
<name>A0A7I7JI65_9MYCO</name>
<accession>A0A7I7JI65</accession>
<evidence type="ECO:0000313" key="6">
    <source>
        <dbReference type="EMBL" id="BBX11617.1"/>
    </source>
</evidence>
<organism evidence="6 7">
    <name type="scientific">Mycobacterium novum</name>
    <dbReference type="NCBI Taxonomy" id="2492438"/>
    <lineage>
        <taxon>Bacteria</taxon>
        <taxon>Bacillati</taxon>
        <taxon>Actinomycetota</taxon>
        <taxon>Actinomycetes</taxon>
        <taxon>Mycobacteriales</taxon>
        <taxon>Mycobacteriaceae</taxon>
        <taxon>Mycobacterium</taxon>
    </lineage>
</organism>
<evidence type="ECO:0000256" key="1">
    <source>
        <dbReference type="ARBA" id="ARBA00023015"/>
    </source>
</evidence>
<dbReference type="Pfam" id="PF00392">
    <property type="entry name" value="GntR"/>
    <property type="match status" value="1"/>
</dbReference>
<feature type="region of interest" description="Disordered" evidence="4">
    <location>
        <begin position="122"/>
        <end position="146"/>
    </location>
</feature>
<evidence type="ECO:0000256" key="4">
    <source>
        <dbReference type="SAM" id="MobiDB-lite"/>
    </source>
</evidence>
<evidence type="ECO:0000313" key="7">
    <source>
        <dbReference type="Proteomes" id="UP000466997"/>
    </source>
</evidence>
<dbReference type="CDD" id="cd07377">
    <property type="entry name" value="WHTH_GntR"/>
    <property type="match status" value="1"/>
</dbReference>
<dbReference type="EMBL" id="AP022562">
    <property type="protein sequence ID" value="BBX11617.1"/>
    <property type="molecule type" value="Genomic_DNA"/>
</dbReference>
<proteinExistence type="predicted"/>
<gene>
    <name evidence="6" type="ORF">MNVM_06980</name>
</gene>
<keyword evidence="1" id="KW-0805">Transcription regulation</keyword>
<feature type="domain" description="HTH gntR-type" evidence="5">
    <location>
        <begin position="15"/>
        <end position="83"/>
    </location>
</feature>